<name>A0ACB7SL09_HYAAI</name>
<dbReference type="EMBL" id="CM023483">
    <property type="protein sequence ID" value="KAH6935270.1"/>
    <property type="molecule type" value="Genomic_DNA"/>
</dbReference>
<dbReference type="Proteomes" id="UP000821845">
    <property type="component" value="Chromosome 3"/>
</dbReference>
<evidence type="ECO:0000313" key="1">
    <source>
        <dbReference type="EMBL" id="KAH6935270.1"/>
    </source>
</evidence>
<sequence length="417" mass="46483">MGGRPCGVLVTVLLLPWVRADLTQDVDEYYTAVINLTYVHPATGQLVFEREELGRYYSAGKLGSVSGVVVHVTSGNFTAHDACSPLDAASIPQEPWIALIQHGNCVESVKMRHAANTNASGAVLYSGAAGPGPGASGRLLKMRHKVSQLISVLIGREKGQQIAGLVDNGTRVVMQMSVGSHRPFPYPSINRTSVLFVSVSFIILMIISLAWLVFYYVQRFRYIHAKDLLAVMSQLISVLIGREKGQQIAGLVDNGTRVVMQMSVGSHRPFPYPSINRTSVLFVSVSFIILMIISLAWLVFYYVQRFRYIHAKDLLAVNRYLATRLNESRYFYITKLISRCQSEQESECCAVCIEPLRPGELVRLLPCRHSFHKPCVDPWLLEQRSCPMCKMDILKHYGLVYAAGSQESVLEDDPEAR</sequence>
<proteinExistence type="predicted"/>
<evidence type="ECO:0000313" key="2">
    <source>
        <dbReference type="Proteomes" id="UP000821845"/>
    </source>
</evidence>
<reference evidence="1" key="1">
    <citation type="submission" date="2020-05" db="EMBL/GenBank/DDBJ databases">
        <title>Large-scale comparative analyses of tick genomes elucidate their genetic diversity and vector capacities.</title>
        <authorList>
            <person name="Jia N."/>
            <person name="Wang J."/>
            <person name="Shi W."/>
            <person name="Du L."/>
            <person name="Sun Y."/>
            <person name="Zhan W."/>
            <person name="Jiang J."/>
            <person name="Wang Q."/>
            <person name="Zhang B."/>
            <person name="Ji P."/>
            <person name="Sakyi L.B."/>
            <person name="Cui X."/>
            <person name="Yuan T."/>
            <person name="Jiang B."/>
            <person name="Yang W."/>
            <person name="Lam T.T.-Y."/>
            <person name="Chang Q."/>
            <person name="Ding S."/>
            <person name="Wang X."/>
            <person name="Zhu J."/>
            <person name="Ruan X."/>
            <person name="Zhao L."/>
            <person name="Wei J."/>
            <person name="Que T."/>
            <person name="Du C."/>
            <person name="Cheng J."/>
            <person name="Dai P."/>
            <person name="Han X."/>
            <person name="Huang E."/>
            <person name="Gao Y."/>
            <person name="Liu J."/>
            <person name="Shao H."/>
            <person name="Ye R."/>
            <person name="Li L."/>
            <person name="Wei W."/>
            <person name="Wang X."/>
            <person name="Wang C."/>
            <person name="Yang T."/>
            <person name="Huo Q."/>
            <person name="Li W."/>
            <person name="Guo W."/>
            <person name="Chen H."/>
            <person name="Zhou L."/>
            <person name="Ni X."/>
            <person name="Tian J."/>
            <person name="Zhou Y."/>
            <person name="Sheng Y."/>
            <person name="Liu T."/>
            <person name="Pan Y."/>
            <person name="Xia L."/>
            <person name="Li J."/>
            <person name="Zhao F."/>
            <person name="Cao W."/>
        </authorList>
    </citation>
    <scope>NUCLEOTIDE SEQUENCE</scope>
    <source>
        <strain evidence="1">Hyas-2018</strain>
    </source>
</reference>
<keyword evidence="2" id="KW-1185">Reference proteome</keyword>
<organism evidence="1 2">
    <name type="scientific">Hyalomma asiaticum</name>
    <name type="common">Tick</name>
    <dbReference type="NCBI Taxonomy" id="266040"/>
    <lineage>
        <taxon>Eukaryota</taxon>
        <taxon>Metazoa</taxon>
        <taxon>Ecdysozoa</taxon>
        <taxon>Arthropoda</taxon>
        <taxon>Chelicerata</taxon>
        <taxon>Arachnida</taxon>
        <taxon>Acari</taxon>
        <taxon>Parasitiformes</taxon>
        <taxon>Ixodida</taxon>
        <taxon>Ixodoidea</taxon>
        <taxon>Ixodidae</taxon>
        <taxon>Hyalomminae</taxon>
        <taxon>Hyalomma</taxon>
    </lineage>
</organism>
<accession>A0ACB7SL09</accession>
<protein>
    <submittedName>
        <fullName evidence="1">Uncharacterized protein</fullName>
    </submittedName>
</protein>
<comment type="caution">
    <text evidence="1">The sequence shown here is derived from an EMBL/GenBank/DDBJ whole genome shotgun (WGS) entry which is preliminary data.</text>
</comment>
<gene>
    <name evidence="1" type="ORF">HPB50_004932</name>
</gene>